<evidence type="ECO:0000313" key="2">
    <source>
        <dbReference type="EMBL" id="MFC4296724.1"/>
    </source>
</evidence>
<accession>A0ABV8RTS1</accession>
<comment type="caution">
    <text evidence="2">The sequence shown here is derived from an EMBL/GenBank/DDBJ whole genome shotgun (WGS) entry which is preliminary data.</text>
</comment>
<evidence type="ECO:0000313" key="3">
    <source>
        <dbReference type="Proteomes" id="UP001595756"/>
    </source>
</evidence>
<evidence type="ECO:0000256" key="1">
    <source>
        <dbReference type="SAM" id="Phobius"/>
    </source>
</evidence>
<dbReference type="Proteomes" id="UP001595756">
    <property type="component" value="Unassembled WGS sequence"/>
</dbReference>
<evidence type="ECO:0008006" key="4">
    <source>
        <dbReference type="Google" id="ProtNLM"/>
    </source>
</evidence>
<feature type="transmembrane region" description="Helical" evidence="1">
    <location>
        <begin position="192"/>
        <end position="210"/>
    </location>
</feature>
<feature type="transmembrane region" description="Helical" evidence="1">
    <location>
        <begin position="75"/>
        <end position="93"/>
    </location>
</feature>
<reference evidence="3" key="1">
    <citation type="journal article" date="2019" name="Int. J. Syst. Evol. Microbiol.">
        <title>The Global Catalogue of Microorganisms (GCM) 10K type strain sequencing project: providing services to taxonomists for standard genome sequencing and annotation.</title>
        <authorList>
            <consortium name="The Broad Institute Genomics Platform"/>
            <consortium name="The Broad Institute Genome Sequencing Center for Infectious Disease"/>
            <person name="Wu L."/>
            <person name="Ma J."/>
        </authorList>
    </citation>
    <scope>NUCLEOTIDE SEQUENCE [LARGE SCALE GENOMIC DNA]</scope>
    <source>
        <strain evidence="3">CGMCC 1.19029</strain>
    </source>
</reference>
<feature type="transmembrane region" description="Helical" evidence="1">
    <location>
        <begin position="145"/>
        <end position="163"/>
    </location>
</feature>
<sequence length="417" mass="45110">MAALILMVSGSLRDFVTAQGYWGAWGVWAVATLFATRTAGDFTTLPHPPVWVTTSYAVLGFGMLLSAAVNRDWVSAYQAVKIGVIALMFVAMWRLVPWLDWRRLIVAMIWAIVVAFIGLAMTKVWSPTSQILFWATREGSFLAEYGVLWRGGVFFLPIFLADAVRTPSAWARNSLMIAACIFLVLIDGSRTGLLLVMAIGMGFLVFLAWRGGWGMLRWQLRWMGAAAVLLLALQLLNTGVNLWLGGHGAGSGVVSAAQDRVNTVAVESKRVLEGALNRTFETRIGAGDPARVKLLRASLDQVGPCQPFGCGFKMTGTEIEGTKGLMPVHNAYLAALGDFGILGLTGMLGFLMAAVLPILRVLRQGDRSEQGLFVVAASGSALAYGMALMLNTFTTEMSEWGYLILMLAFAWAPAKGT</sequence>
<feature type="transmembrane region" description="Helical" evidence="1">
    <location>
        <begin position="222"/>
        <end position="244"/>
    </location>
</feature>
<organism evidence="2 3">
    <name type="scientific">Castellaniella hirudinis</name>
    <dbReference type="NCBI Taxonomy" id="1144617"/>
    <lineage>
        <taxon>Bacteria</taxon>
        <taxon>Pseudomonadati</taxon>
        <taxon>Pseudomonadota</taxon>
        <taxon>Betaproteobacteria</taxon>
        <taxon>Burkholderiales</taxon>
        <taxon>Alcaligenaceae</taxon>
        <taxon>Castellaniella</taxon>
    </lineage>
</organism>
<protein>
    <recommendedName>
        <fullName evidence="4">O-antigen ligase</fullName>
    </recommendedName>
</protein>
<keyword evidence="1" id="KW-0472">Membrane</keyword>
<feature type="transmembrane region" description="Helical" evidence="1">
    <location>
        <begin position="105"/>
        <end position="125"/>
    </location>
</feature>
<keyword evidence="3" id="KW-1185">Reference proteome</keyword>
<feature type="transmembrane region" description="Helical" evidence="1">
    <location>
        <begin position="170"/>
        <end position="186"/>
    </location>
</feature>
<feature type="transmembrane region" description="Helical" evidence="1">
    <location>
        <begin position="371"/>
        <end position="391"/>
    </location>
</feature>
<dbReference type="EMBL" id="JBHSDY010000001">
    <property type="protein sequence ID" value="MFC4296724.1"/>
    <property type="molecule type" value="Genomic_DNA"/>
</dbReference>
<feature type="transmembrane region" description="Helical" evidence="1">
    <location>
        <begin position="50"/>
        <end position="69"/>
    </location>
</feature>
<keyword evidence="1" id="KW-0812">Transmembrane</keyword>
<feature type="transmembrane region" description="Helical" evidence="1">
    <location>
        <begin position="397"/>
        <end position="414"/>
    </location>
</feature>
<name>A0ABV8RTS1_9BURK</name>
<keyword evidence="1" id="KW-1133">Transmembrane helix</keyword>
<dbReference type="RefSeq" id="WP_376811303.1">
    <property type="nucleotide sequence ID" value="NZ_JBHSDY010000001.1"/>
</dbReference>
<feature type="transmembrane region" description="Helical" evidence="1">
    <location>
        <begin position="331"/>
        <end position="359"/>
    </location>
</feature>
<gene>
    <name evidence="2" type="ORF">ACFO0J_01560</name>
</gene>
<feature type="transmembrane region" description="Helical" evidence="1">
    <location>
        <begin position="20"/>
        <end position="38"/>
    </location>
</feature>
<proteinExistence type="predicted"/>